<dbReference type="SUPFAM" id="SSF55681">
    <property type="entry name" value="Class II aaRS and biotin synthetases"/>
    <property type="match status" value="1"/>
</dbReference>
<dbReference type="RefSeq" id="WP_262891996.1">
    <property type="nucleotide sequence ID" value="NZ_BMIB01000006.1"/>
</dbReference>
<dbReference type="InterPro" id="IPR045864">
    <property type="entry name" value="aa-tRNA-synth_II/BPL/LPL"/>
</dbReference>
<dbReference type="AlphaFoldDB" id="A0A917MYX7"/>
<dbReference type="PROSITE" id="PS51733">
    <property type="entry name" value="BPL_LPL_CATALYTIC"/>
    <property type="match status" value="1"/>
</dbReference>
<accession>A0A917MYX7</accession>
<organism evidence="4 5">
    <name type="scientific">Filimonas zeae</name>
    <dbReference type="NCBI Taxonomy" id="1737353"/>
    <lineage>
        <taxon>Bacteria</taxon>
        <taxon>Pseudomonadati</taxon>
        <taxon>Bacteroidota</taxon>
        <taxon>Chitinophagia</taxon>
        <taxon>Chitinophagales</taxon>
        <taxon>Chitinophagaceae</taxon>
        <taxon>Filimonas</taxon>
    </lineage>
</organism>
<dbReference type="Proteomes" id="UP000627292">
    <property type="component" value="Unassembled WGS sequence"/>
</dbReference>
<dbReference type="Pfam" id="PF03099">
    <property type="entry name" value="BPL_LplA_LipB"/>
    <property type="match status" value="1"/>
</dbReference>
<reference evidence="4" key="1">
    <citation type="journal article" date="2014" name="Int. J. Syst. Evol. Microbiol.">
        <title>Complete genome sequence of Corynebacterium casei LMG S-19264T (=DSM 44701T), isolated from a smear-ripened cheese.</title>
        <authorList>
            <consortium name="US DOE Joint Genome Institute (JGI-PGF)"/>
            <person name="Walter F."/>
            <person name="Albersmeier A."/>
            <person name="Kalinowski J."/>
            <person name="Ruckert C."/>
        </authorList>
    </citation>
    <scope>NUCLEOTIDE SEQUENCE</scope>
    <source>
        <strain evidence="4">CGMCC 1.15290</strain>
    </source>
</reference>
<keyword evidence="1 4" id="KW-0436">Ligase</keyword>
<keyword evidence="2" id="KW-0175">Coiled coil</keyword>
<dbReference type="Gene3D" id="3.30.930.10">
    <property type="entry name" value="Bira Bifunctional Protein, Domain 2"/>
    <property type="match status" value="1"/>
</dbReference>
<sequence length="259" mass="29309">MPPSHANQIIGEPFTELSSVDSTNNYAMGIVQKGAGIHGSAWFAHEQTAGKGQRGKVWKAARSENILLSVLLDTSSLPLSRQFLLSATVALAAYDFFSHHALDETRVKWPNDIYWRDRKAAGLLIENSIKGRNWQWAVAGMGVNINQAAFENMPNVVSLRQITGKTFHTVTLAKELCACLQKRFQQLQQSINNEEKEVHILEQYNAVLFKRGERVSLRKGDEVFECVIDRVDKHGLLWVQEAMQPYFQFGEVQWILNNP</sequence>
<gene>
    <name evidence="4" type="ORF">GCM10011379_53140</name>
</gene>
<dbReference type="EMBL" id="BMIB01000006">
    <property type="protein sequence ID" value="GGH81168.1"/>
    <property type="molecule type" value="Genomic_DNA"/>
</dbReference>
<evidence type="ECO:0000256" key="1">
    <source>
        <dbReference type="ARBA" id="ARBA00022598"/>
    </source>
</evidence>
<evidence type="ECO:0000313" key="4">
    <source>
        <dbReference type="EMBL" id="GGH81168.1"/>
    </source>
</evidence>
<dbReference type="PANTHER" id="PTHR12835:SF5">
    <property type="entry name" value="BIOTIN--PROTEIN LIGASE"/>
    <property type="match status" value="1"/>
</dbReference>
<evidence type="ECO:0000313" key="5">
    <source>
        <dbReference type="Proteomes" id="UP000627292"/>
    </source>
</evidence>
<proteinExistence type="predicted"/>
<dbReference type="InterPro" id="IPR004408">
    <property type="entry name" value="Biotin_CoA_COase_ligase"/>
</dbReference>
<reference evidence="4" key="2">
    <citation type="submission" date="2020-09" db="EMBL/GenBank/DDBJ databases">
        <authorList>
            <person name="Sun Q."/>
            <person name="Zhou Y."/>
        </authorList>
    </citation>
    <scope>NUCLEOTIDE SEQUENCE</scope>
    <source>
        <strain evidence="4">CGMCC 1.15290</strain>
    </source>
</reference>
<dbReference type="NCBIfam" id="TIGR00121">
    <property type="entry name" value="birA_ligase"/>
    <property type="match status" value="1"/>
</dbReference>
<dbReference type="InterPro" id="IPR004143">
    <property type="entry name" value="BPL_LPL_catalytic"/>
</dbReference>
<protein>
    <submittedName>
        <fullName evidence="4">Biotin--[acetyl-CoA-carboxylase] ligase</fullName>
    </submittedName>
</protein>
<evidence type="ECO:0000259" key="3">
    <source>
        <dbReference type="PROSITE" id="PS51733"/>
    </source>
</evidence>
<feature type="domain" description="BPL/LPL catalytic" evidence="3">
    <location>
        <begin position="10"/>
        <end position="188"/>
    </location>
</feature>
<feature type="coiled-coil region" evidence="2">
    <location>
        <begin position="177"/>
        <end position="204"/>
    </location>
</feature>
<dbReference type="GO" id="GO:0004077">
    <property type="term" value="F:biotin--[biotin carboxyl-carrier protein] ligase activity"/>
    <property type="evidence" value="ECO:0007669"/>
    <property type="project" value="InterPro"/>
</dbReference>
<comment type="caution">
    <text evidence="4">The sequence shown here is derived from an EMBL/GenBank/DDBJ whole genome shotgun (WGS) entry which is preliminary data.</text>
</comment>
<keyword evidence="5" id="KW-1185">Reference proteome</keyword>
<dbReference type="GO" id="GO:0005737">
    <property type="term" value="C:cytoplasm"/>
    <property type="evidence" value="ECO:0007669"/>
    <property type="project" value="TreeGrafter"/>
</dbReference>
<name>A0A917MYX7_9BACT</name>
<dbReference type="CDD" id="cd16442">
    <property type="entry name" value="BPL"/>
    <property type="match status" value="1"/>
</dbReference>
<evidence type="ECO:0000256" key="2">
    <source>
        <dbReference type="SAM" id="Coils"/>
    </source>
</evidence>
<dbReference type="PANTHER" id="PTHR12835">
    <property type="entry name" value="BIOTIN PROTEIN LIGASE"/>
    <property type="match status" value="1"/>
</dbReference>